<dbReference type="GO" id="GO:0006310">
    <property type="term" value="P:DNA recombination"/>
    <property type="evidence" value="ECO:0007669"/>
    <property type="project" value="UniProtKB-KW"/>
</dbReference>
<sequence length="195" mass="22857">MTDLANGLVTGDGTKVLNVEEYDKFVLCIPKRCKTIFELDTITGMRYVEVQRLYENPKWYSESRNQIILPPEAQKKEKQKLVKRTIDKLPTTFPYIFEKFINGKEPPERSSWNRDLARWSLKADIDPKVGPKTPRKTIESWMLKAGIPEIEIYSRQGHDPVTSLKHYQSLSFTDYEMRDINKRLTEWGMLSRINA</sequence>
<dbReference type="GO" id="GO:0003677">
    <property type="term" value="F:DNA binding"/>
    <property type="evidence" value="ECO:0007669"/>
    <property type="project" value="InterPro"/>
</dbReference>
<protein>
    <submittedName>
        <fullName evidence="3">Integrase</fullName>
    </submittedName>
</protein>
<dbReference type="EMBL" id="JJOT01000015">
    <property type="protein sequence ID" value="KKG05871.1"/>
    <property type="molecule type" value="Genomic_DNA"/>
</dbReference>
<dbReference type="AlphaFoldDB" id="A0A0F8BTI0"/>
<proteinExistence type="predicted"/>
<dbReference type="PATRIC" id="fig|2209.60.peg.2908"/>
<dbReference type="InterPro" id="IPR011010">
    <property type="entry name" value="DNA_brk_join_enz"/>
</dbReference>
<evidence type="ECO:0000256" key="1">
    <source>
        <dbReference type="ARBA" id="ARBA00023172"/>
    </source>
</evidence>
<evidence type="ECO:0000313" key="4">
    <source>
        <dbReference type="Proteomes" id="UP000034597"/>
    </source>
</evidence>
<dbReference type="InterPro" id="IPR013762">
    <property type="entry name" value="Integrase-like_cat_sf"/>
</dbReference>
<dbReference type="Proteomes" id="UP000034597">
    <property type="component" value="Unassembled WGS sequence"/>
</dbReference>
<keyword evidence="1" id="KW-0233">DNA recombination</keyword>
<gene>
    <name evidence="3" type="ORF">DU40_13565</name>
</gene>
<organism evidence="3 4">
    <name type="scientific">Methanosarcina mazei</name>
    <name type="common">Methanosarcina frisia</name>
    <dbReference type="NCBI Taxonomy" id="2209"/>
    <lineage>
        <taxon>Archaea</taxon>
        <taxon>Methanobacteriati</taxon>
        <taxon>Methanobacteriota</taxon>
        <taxon>Stenosarchaea group</taxon>
        <taxon>Methanomicrobia</taxon>
        <taxon>Methanosarcinales</taxon>
        <taxon>Methanosarcinaceae</taxon>
        <taxon>Methanosarcina</taxon>
    </lineage>
</organism>
<accession>A0A0F8BTI0</accession>
<name>A0A0F8BTI0_METMZ</name>
<comment type="caution">
    <text evidence="3">The sequence shown here is derived from an EMBL/GenBank/DDBJ whole genome shotgun (WGS) entry which is preliminary data.</text>
</comment>
<dbReference type="InterPro" id="IPR002104">
    <property type="entry name" value="Integrase_catalytic"/>
</dbReference>
<feature type="domain" description="Tyr recombinase" evidence="2">
    <location>
        <begin position="12"/>
        <end position="182"/>
    </location>
</feature>
<evidence type="ECO:0000259" key="2">
    <source>
        <dbReference type="PROSITE" id="PS51898"/>
    </source>
</evidence>
<reference evidence="3 4" key="1">
    <citation type="journal article" date="2015" name="ISME J.">
        <title>Genomic and phenotypic differentiation among Methanosarcina mazei populations from Columbia River sediment.</title>
        <authorList>
            <person name="Youngblut N.D."/>
            <person name="Wirth J.S."/>
            <person name="Henriksen J.R."/>
            <person name="Smith M."/>
            <person name="Simon H."/>
            <person name="Metcalf W.W."/>
            <person name="Whitaker R.J."/>
        </authorList>
    </citation>
    <scope>NUCLEOTIDE SEQUENCE [LARGE SCALE GENOMIC DNA]</scope>
    <source>
        <strain evidence="3 4">2.F.T.0.2</strain>
    </source>
</reference>
<dbReference type="SUPFAM" id="SSF56349">
    <property type="entry name" value="DNA breaking-rejoining enzymes"/>
    <property type="match status" value="1"/>
</dbReference>
<dbReference type="PROSITE" id="PS51898">
    <property type="entry name" value="TYR_RECOMBINASE"/>
    <property type="match status" value="1"/>
</dbReference>
<dbReference type="GO" id="GO:0015074">
    <property type="term" value="P:DNA integration"/>
    <property type="evidence" value="ECO:0007669"/>
    <property type="project" value="InterPro"/>
</dbReference>
<evidence type="ECO:0000313" key="3">
    <source>
        <dbReference type="EMBL" id="KKG05871.1"/>
    </source>
</evidence>
<dbReference type="Gene3D" id="1.10.443.10">
    <property type="entry name" value="Intergrase catalytic core"/>
    <property type="match status" value="1"/>
</dbReference>